<evidence type="ECO:0000313" key="7">
    <source>
        <dbReference type="Proteomes" id="UP000252582"/>
    </source>
</evidence>
<proteinExistence type="inferred from homology"/>
<keyword evidence="3" id="KW-0238">DNA-binding</keyword>
<dbReference type="PRINTS" id="PR00039">
    <property type="entry name" value="HTHLYSR"/>
</dbReference>
<dbReference type="InterPro" id="IPR005119">
    <property type="entry name" value="LysR_subst-bd"/>
</dbReference>
<evidence type="ECO:0000256" key="1">
    <source>
        <dbReference type="ARBA" id="ARBA00009437"/>
    </source>
</evidence>
<keyword evidence="2" id="KW-0805">Transcription regulation</keyword>
<comment type="similarity">
    <text evidence="1">Belongs to the LysR transcriptional regulatory family.</text>
</comment>
<dbReference type="Pfam" id="PF00126">
    <property type="entry name" value="HTH_1"/>
    <property type="match status" value="1"/>
</dbReference>
<comment type="caution">
    <text evidence="6">The sequence shown here is derived from an EMBL/GenBank/DDBJ whole genome shotgun (WGS) entry which is preliminary data.</text>
</comment>
<dbReference type="Proteomes" id="UP000252582">
    <property type="component" value="Unassembled WGS sequence"/>
</dbReference>
<dbReference type="FunFam" id="1.10.10.10:FF:000001">
    <property type="entry name" value="LysR family transcriptional regulator"/>
    <property type="match status" value="1"/>
</dbReference>
<dbReference type="RefSeq" id="WP_114363138.1">
    <property type="nucleotide sequence ID" value="NZ_QPIX01000005.1"/>
</dbReference>
<dbReference type="AlphaFoldDB" id="A0A6I7HN96"/>
<name>A0A6I7HN96_9HYPH</name>
<evidence type="ECO:0000256" key="4">
    <source>
        <dbReference type="ARBA" id="ARBA00023163"/>
    </source>
</evidence>
<dbReference type="GO" id="GO:0003700">
    <property type="term" value="F:DNA-binding transcription factor activity"/>
    <property type="evidence" value="ECO:0007669"/>
    <property type="project" value="InterPro"/>
</dbReference>
<dbReference type="InterPro" id="IPR058163">
    <property type="entry name" value="LysR-type_TF_proteobact-type"/>
</dbReference>
<dbReference type="GO" id="GO:0043565">
    <property type="term" value="F:sequence-specific DNA binding"/>
    <property type="evidence" value="ECO:0007669"/>
    <property type="project" value="TreeGrafter"/>
</dbReference>
<keyword evidence="4" id="KW-0804">Transcription</keyword>
<evidence type="ECO:0000256" key="3">
    <source>
        <dbReference type="ARBA" id="ARBA00023125"/>
    </source>
</evidence>
<organism evidence="6 7">
    <name type="scientific">Ciceribacter lividus</name>
    <dbReference type="NCBI Taxonomy" id="1197950"/>
    <lineage>
        <taxon>Bacteria</taxon>
        <taxon>Pseudomonadati</taxon>
        <taxon>Pseudomonadota</taxon>
        <taxon>Alphaproteobacteria</taxon>
        <taxon>Hyphomicrobiales</taxon>
        <taxon>Rhizobiaceae</taxon>
        <taxon>Ciceribacter</taxon>
    </lineage>
</organism>
<dbReference type="SUPFAM" id="SSF53850">
    <property type="entry name" value="Periplasmic binding protein-like II"/>
    <property type="match status" value="1"/>
</dbReference>
<dbReference type="PROSITE" id="PS50931">
    <property type="entry name" value="HTH_LYSR"/>
    <property type="match status" value="1"/>
</dbReference>
<dbReference type="InterPro" id="IPR036388">
    <property type="entry name" value="WH-like_DNA-bd_sf"/>
</dbReference>
<keyword evidence="7" id="KW-1185">Reference proteome</keyword>
<dbReference type="PANTHER" id="PTHR30537">
    <property type="entry name" value="HTH-TYPE TRANSCRIPTIONAL REGULATOR"/>
    <property type="match status" value="1"/>
</dbReference>
<protein>
    <submittedName>
        <fullName evidence="6">LysR family transcriptional regulator</fullName>
    </submittedName>
</protein>
<dbReference type="Gene3D" id="3.40.190.10">
    <property type="entry name" value="Periplasmic binding protein-like II"/>
    <property type="match status" value="2"/>
</dbReference>
<dbReference type="Gene3D" id="1.10.10.10">
    <property type="entry name" value="Winged helix-like DNA-binding domain superfamily/Winged helix DNA-binding domain"/>
    <property type="match status" value="1"/>
</dbReference>
<dbReference type="EMBL" id="QPIX01000005">
    <property type="protein sequence ID" value="RCW24806.1"/>
    <property type="molecule type" value="Genomic_DNA"/>
</dbReference>
<feature type="domain" description="HTH lysR-type" evidence="5">
    <location>
        <begin position="4"/>
        <end position="61"/>
    </location>
</feature>
<dbReference type="SUPFAM" id="SSF46785">
    <property type="entry name" value="Winged helix' DNA-binding domain"/>
    <property type="match status" value="1"/>
</dbReference>
<dbReference type="PANTHER" id="PTHR30537:SF79">
    <property type="entry name" value="TRANSCRIPTIONAL REGULATOR-RELATED"/>
    <property type="match status" value="1"/>
</dbReference>
<sequence length="293" mass="31363">MKLPPLPGLRAFEAAARRENFRQAATELGMTPAAVSQHVRSLEDWLGVRLFERSARGVQLTPAGREFGDAVSAGLAGIAAAAERLSAGARRRTVRLACLPSVVTHWLAPRLPRFRAAHPDIQVAISYAAGAKTAAEAAADLLIQHGTRPDAGALPILSGATRPTCAPSYLNRNGPIRDPRELLAADLLHDESPAAWRRWFSEGSLESPRESGPIFADFNLLLSSLTAGLGVALCPTALIADELSRGELKVLFDRPTDIEKAYWLTEATNLSPEAVLMRDWLLAEATDAAPSGP</sequence>
<dbReference type="InterPro" id="IPR000847">
    <property type="entry name" value="LysR_HTH_N"/>
</dbReference>
<evidence type="ECO:0000259" key="5">
    <source>
        <dbReference type="PROSITE" id="PS50931"/>
    </source>
</evidence>
<dbReference type="GO" id="GO:0006351">
    <property type="term" value="P:DNA-templated transcription"/>
    <property type="evidence" value="ECO:0007669"/>
    <property type="project" value="TreeGrafter"/>
</dbReference>
<evidence type="ECO:0000256" key="2">
    <source>
        <dbReference type="ARBA" id="ARBA00023015"/>
    </source>
</evidence>
<accession>A0A6I7HN96</accession>
<gene>
    <name evidence="6" type="ORF">DFR48_105151</name>
</gene>
<dbReference type="Pfam" id="PF03466">
    <property type="entry name" value="LysR_substrate"/>
    <property type="match status" value="1"/>
</dbReference>
<dbReference type="InterPro" id="IPR036390">
    <property type="entry name" value="WH_DNA-bd_sf"/>
</dbReference>
<reference evidence="6 7" key="1">
    <citation type="submission" date="2018-07" db="EMBL/GenBank/DDBJ databases">
        <title>Genomic Encyclopedia of Type Strains, Phase IV (KMG-IV): sequencing the most valuable type-strain genomes for metagenomic binning, comparative biology and taxonomic classification.</title>
        <authorList>
            <person name="Goeker M."/>
        </authorList>
    </citation>
    <scope>NUCLEOTIDE SEQUENCE [LARGE SCALE GENOMIC DNA]</scope>
    <source>
        <strain evidence="6 7">DSM 25528</strain>
    </source>
</reference>
<evidence type="ECO:0000313" key="6">
    <source>
        <dbReference type="EMBL" id="RCW24806.1"/>
    </source>
</evidence>